<feature type="domain" description="Tc1-like transposase DDE" evidence="1">
    <location>
        <begin position="2"/>
        <end position="102"/>
    </location>
</feature>
<dbReference type="Pfam" id="PF13358">
    <property type="entry name" value="DDE_3"/>
    <property type="match status" value="1"/>
</dbReference>
<accession>A0A0C2MYS3</accession>
<evidence type="ECO:0000313" key="2">
    <source>
        <dbReference type="EMBL" id="KII68715.1"/>
    </source>
</evidence>
<name>A0A0C2MYS3_THEKT</name>
<gene>
    <name evidence="2" type="ORF">RF11_01075</name>
    <name evidence="3" type="ORF">RF11_07764</name>
</gene>
<dbReference type="AlphaFoldDB" id="A0A0C2MYS3"/>
<dbReference type="GO" id="GO:0003676">
    <property type="term" value="F:nucleic acid binding"/>
    <property type="evidence" value="ECO:0007669"/>
    <property type="project" value="InterPro"/>
</dbReference>
<dbReference type="Proteomes" id="UP000031668">
    <property type="component" value="Unassembled WGS sequence"/>
</dbReference>
<dbReference type="InterPro" id="IPR036397">
    <property type="entry name" value="RNaseH_sf"/>
</dbReference>
<organism evidence="3 4">
    <name type="scientific">Thelohanellus kitauei</name>
    <name type="common">Myxosporean</name>
    <dbReference type="NCBI Taxonomy" id="669202"/>
    <lineage>
        <taxon>Eukaryota</taxon>
        <taxon>Metazoa</taxon>
        <taxon>Cnidaria</taxon>
        <taxon>Myxozoa</taxon>
        <taxon>Myxosporea</taxon>
        <taxon>Bivalvulida</taxon>
        <taxon>Platysporina</taxon>
        <taxon>Myxobolidae</taxon>
        <taxon>Thelohanellus</taxon>
    </lineage>
</organism>
<dbReference type="EMBL" id="JWZT01001198">
    <property type="protein sequence ID" value="KII72496.1"/>
    <property type="molecule type" value="Genomic_DNA"/>
</dbReference>
<evidence type="ECO:0000259" key="1">
    <source>
        <dbReference type="Pfam" id="PF13358"/>
    </source>
</evidence>
<dbReference type="EMBL" id="JWZT01002718">
    <property type="protein sequence ID" value="KII68715.1"/>
    <property type="molecule type" value="Genomic_DNA"/>
</dbReference>
<proteinExistence type="predicted"/>
<sequence length="140" mass="16541">MNVNGIMLLHKWHDRAFNRDLFGNYIDELVEKIRALNIEHATIVMDNVSFHHCEEISQQISETGHTLLFLPPYSSFMNPIENMFSKWKGEILNMRSENTEELYQNIKTASSLITSSDCSAYYSHMFRYTNRCLRREIIED</sequence>
<protein>
    <recommendedName>
        <fullName evidence="1">Tc1-like transposase DDE domain-containing protein</fullName>
    </recommendedName>
</protein>
<dbReference type="PANTHER" id="PTHR46564">
    <property type="entry name" value="TRANSPOSASE"/>
    <property type="match status" value="1"/>
</dbReference>
<dbReference type="InterPro" id="IPR038717">
    <property type="entry name" value="Tc1-like_DDE_dom"/>
</dbReference>
<dbReference type="PANTHER" id="PTHR46564:SF1">
    <property type="entry name" value="TRANSPOSASE"/>
    <property type="match status" value="1"/>
</dbReference>
<evidence type="ECO:0000313" key="4">
    <source>
        <dbReference type="Proteomes" id="UP000031668"/>
    </source>
</evidence>
<keyword evidence="4" id="KW-1185">Reference proteome</keyword>
<evidence type="ECO:0000313" key="3">
    <source>
        <dbReference type="EMBL" id="KII72496.1"/>
    </source>
</evidence>
<reference evidence="3 4" key="1">
    <citation type="journal article" date="2014" name="Genome Biol. Evol.">
        <title>The genome of the myxosporean Thelohanellus kitauei shows adaptations to nutrient acquisition within its fish host.</title>
        <authorList>
            <person name="Yang Y."/>
            <person name="Xiong J."/>
            <person name="Zhou Z."/>
            <person name="Huo F."/>
            <person name="Miao W."/>
            <person name="Ran C."/>
            <person name="Liu Y."/>
            <person name="Zhang J."/>
            <person name="Feng J."/>
            <person name="Wang M."/>
            <person name="Wang M."/>
            <person name="Wang L."/>
            <person name="Yao B."/>
        </authorList>
    </citation>
    <scope>NUCLEOTIDE SEQUENCE [LARGE SCALE GENOMIC DNA]</scope>
    <source>
        <strain evidence="3">Wuqing</strain>
    </source>
</reference>
<comment type="caution">
    <text evidence="3">The sequence shown here is derived from an EMBL/GenBank/DDBJ whole genome shotgun (WGS) entry which is preliminary data.</text>
</comment>
<dbReference type="Gene3D" id="3.30.420.10">
    <property type="entry name" value="Ribonuclease H-like superfamily/Ribonuclease H"/>
    <property type="match status" value="1"/>
</dbReference>
<dbReference type="OrthoDB" id="2266637at2759"/>